<keyword evidence="12" id="KW-0539">Nucleus</keyword>
<dbReference type="Pfam" id="PF00225">
    <property type="entry name" value="Kinesin"/>
    <property type="match status" value="1"/>
</dbReference>
<evidence type="ECO:0000256" key="4">
    <source>
        <dbReference type="ARBA" id="ARBA00022490"/>
    </source>
</evidence>
<proteinExistence type="inferred from homology"/>
<keyword evidence="5" id="KW-0597">Phosphoprotein</keyword>
<keyword evidence="7 15" id="KW-0547">Nucleotide-binding</keyword>
<feature type="region of interest" description="Disordered" evidence="17">
    <location>
        <begin position="52"/>
        <end position="108"/>
    </location>
</feature>
<evidence type="ECO:0000256" key="10">
    <source>
        <dbReference type="ARBA" id="ARBA00023175"/>
    </source>
</evidence>
<evidence type="ECO:0000256" key="1">
    <source>
        <dbReference type="ARBA" id="ARBA00004123"/>
    </source>
</evidence>
<dbReference type="GO" id="GO:0007018">
    <property type="term" value="P:microtubule-based movement"/>
    <property type="evidence" value="ECO:0007669"/>
    <property type="project" value="InterPro"/>
</dbReference>
<evidence type="ECO:0000256" key="11">
    <source>
        <dbReference type="ARBA" id="ARBA00023212"/>
    </source>
</evidence>
<dbReference type="InterPro" id="IPR000253">
    <property type="entry name" value="FHA_dom"/>
</dbReference>
<dbReference type="PROSITE" id="PS00411">
    <property type="entry name" value="KINESIN_MOTOR_1"/>
    <property type="match status" value="1"/>
</dbReference>
<keyword evidence="8 15" id="KW-0067">ATP-binding</keyword>
<feature type="region of interest" description="Disordered" evidence="17">
    <location>
        <begin position="181"/>
        <end position="230"/>
    </location>
</feature>
<dbReference type="PANTHER" id="PTHR47117">
    <property type="entry name" value="STAR-RELATED LIPID TRANSFER PROTEIN 9"/>
    <property type="match status" value="1"/>
</dbReference>
<dbReference type="Gene3D" id="3.40.850.10">
    <property type="entry name" value="Kinesin motor domain"/>
    <property type="match status" value="1"/>
</dbReference>
<evidence type="ECO:0000256" key="17">
    <source>
        <dbReference type="SAM" id="MobiDB-lite"/>
    </source>
</evidence>
<keyword evidence="10 15" id="KW-0505">Motor protein</keyword>
<dbReference type="AlphaFoldDB" id="A0A8C5AM62"/>
<dbReference type="InterPro" id="IPR027417">
    <property type="entry name" value="P-loop_NTPase"/>
</dbReference>
<dbReference type="GeneTree" id="ENSGT00940000156834"/>
<feature type="domain" description="Kinesin motor" evidence="18">
    <location>
        <begin position="352"/>
        <end position="680"/>
    </location>
</feature>
<evidence type="ECO:0000256" key="13">
    <source>
        <dbReference type="ARBA" id="ARBA00064520"/>
    </source>
</evidence>
<keyword evidence="9 16" id="KW-0175">Coiled coil</keyword>
<evidence type="ECO:0000256" key="9">
    <source>
        <dbReference type="ARBA" id="ARBA00023054"/>
    </source>
</evidence>
<keyword evidence="20" id="KW-1185">Reference proteome</keyword>
<evidence type="ECO:0000313" key="19">
    <source>
        <dbReference type="Ensembl" id="ENSGMOP00000033748.1"/>
    </source>
</evidence>
<feature type="binding site" evidence="15">
    <location>
        <begin position="441"/>
        <end position="448"/>
    </location>
    <ligand>
        <name>ATP</name>
        <dbReference type="ChEBI" id="CHEBI:30616"/>
    </ligand>
</feature>
<evidence type="ECO:0000256" key="3">
    <source>
        <dbReference type="ARBA" id="ARBA00004214"/>
    </source>
</evidence>
<dbReference type="CDD" id="cd01365">
    <property type="entry name" value="KISc_KIF1A_KIF1B"/>
    <property type="match status" value="1"/>
</dbReference>
<evidence type="ECO:0000256" key="7">
    <source>
        <dbReference type="ARBA" id="ARBA00022741"/>
    </source>
</evidence>
<protein>
    <recommendedName>
        <fullName evidence="14">Kinesin-like protein KIF14</fullName>
    </recommendedName>
</protein>
<dbReference type="PRINTS" id="PR00380">
    <property type="entry name" value="KINESINHEAVY"/>
</dbReference>
<feature type="coiled-coil region" evidence="16">
    <location>
        <begin position="887"/>
        <end position="947"/>
    </location>
</feature>
<dbReference type="GO" id="GO:0030496">
    <property type="term" value="C:midbody"/>
    <property type="evidence" value="ECO:0007669"/>
    <property type="project" value="UniProtKB-SubCell"/>
</dbReference>
<feature type="compositionally biased region" description="Basic and acidic residues" evidence="17">
    <location>
        <begin position="9"/>
        <end position="19"/>
    </location>
</feature>
<feature type="compositionally biased region" description="Polar residues" evidence="17">
    <location>
        <begin position="288"/>
        <end position="299"/>
    </location>
</feature>
<organism evidence="19 20">
    <name type="scientific">Gadus morhua</name>
    <name type="common">Atlantic cod</name>
    <dbReference type="NCBI Taxonomy" id="8049"/>
    <lineage>
        <taxon>Eukaryota</taxon>
        <taxon>Metazoa</taxon>
        <taxon>Chordata</taxon>
        <taxon>Craniata</taxon>
        <taxon>Vertebrata</taxon>
        <taxon>Euteleostomi</taxon>
        <taxon>Actinopterygii</taxon>
        <taxon>Neopterygii</taxon>
        <taxon>Teleostei</taxon>
        <taxon>Neoteleostei</taxon>
        <taxon>Acanthomorphata</taxon>
        <taxon>Zeiogadaria</taxon>
        <taxon>Gadariae</taxon>
        <taxon>Gadiformes</taxon>
        <taxon>Gadoidei</taxon>
        <taxon>Gadidae</taxon>
        <taxon>Gadus</taxon>
    </lineage>
</organism>
<dbReference type="FunFam" id="3.40.850.10:FF:000042">
    <property type="entry name" value="Kinesin family member 14"/>
    <property type="match status" value="1"/>
</dbReference>
<dbReference type="SMART" id="SM00240">
    <property type="entry name" value="FHA"/>
    <property type="match status" value="1"/>
</dbReference>
<dbReference type="InterPro" id="IPR036961">
    <property type="entry name" value="Kinesin_motor_dom_sf"/>
</dbReference>
<dbReference type="SMART" id="SM00129">
    <property type="entry name" value="KISc"/>
    <property type="match status" value="1"/>
</dbReference>
<keyword evidence="6" id="KW-0493">Microtubule</keyword>
<dbReference type="InterPro" id="IPR001752">
    <property type="entry name" value="Kinesin_motor_dom"/>
</dbReference>
<reference evidence="19" key="1">
    <citation type="submission" date="2025-08" db="UniProtKB">
        <authorList>
            <consortium name="Ensembl"/>
        </authorList>
    </citation>
    <scope>IDENTIFICATION</scope>
</reference>
<evidence type="ECO:0000256" key="8">
    <source>
        <dbReference type="ARBA" id="ARBA00022840"/>
    </source>
</evidence>
<dbReference type="InterPro" id="IPR019821">
    <property type="entry name" value="Kinesin_motor_CS"/>
</dbReference>
<name>A0A8C5AM62_GADMO</name>
<sequence>MSSASSKTPARERLIKEQKTTQLSTHLSTDSVNSTCGESRSVYKSINRTYVIPGLSKSGGPPTPAGTPTRGRLTLQRRKTNNTNNTENNAEQTTAMSDPAEKTQTPAPEKRLTLQRRTRTVVIDRSVSSDSSRAADGQRLVPTGEPRATKVLSESNSRVPGMMGVLRTASLRDTVSKFKVKEHSAPAATPVKITDAPGKTSHNKTPTPATRQLGELGKAEDHAKVFSTPTKRTPFERIASKKDVFEKLSVKEPIPRAVSVKNSSLERPKMRRPQAEETKPVPTPRGLKTSSSVFKSNASLPARKTSSDEAASVQSSSTPSEVPPATRVSAEPLVRPSELPKQQDSLKMENSAVTVAVRVRPFNAREKTENRLQVIFMKDQETVVQHPVSKHSHSFVYDFSFCSVDVEDPSFASQQTVYQTLARPLLERAFEGFNTCLFAYGQTGSGKSYTMMGFGEEAGVIPRFCQELFSRLASVQKDKVSCHLEMSYFEVYNEKIHDLLVARDNQNHRLPLRVREHPVHGPYVVWLELGNKQRATAATGMNDKSSRSHSVFTLVMTQTKTEFVEEEEHDHRITSRINLVDLAGSERCNSAQTNGERLREGASINMSLLTLGKVISALADQVVNRKRVFIPYRESVLTWLLKESLGGNSKTAMIATVSPAGSNVDESLSTLRYAQQARTIINLAKVNEDTNAKLIRELKLEVEKLRAAQTSAQGVLPERERLFQQEIAGLRSKLTQRERENLENQRSAAGLTFKVDNRLPNLVNLNEDPQLSEMLLYMIREGRTLVGKLKSESPHDIQLSGALIGDRHCVISNVGGTVSVTPMESAKTFVNGNLIFTATVLNHGDRVILGGDHYFRFNHPAEVQSGKRVSCWTGSGDGQKDFEFAKNELLSAQRAEIEEAHLKAKQEMMQGIQMAKELAQKELSDQRARYEDRIHTLEEELVQRTSNDRVSSEMENAREENGMQVRVQNTKLGISTFWTLERFQNNMAAMRELEQVEDITLSMHFWSGFLSKCVRWQTFLMYQWQNRGFLNYHKGSISDGLNNLLIRNVSENLTSNN</sequence>
<dbReference type="GO" id="GO:0008017">
    <property type="term" value="F:microtubule binding"/>
    <property type="evidence" value="ECO:0007669"/>
    <property type="project" value="InterPro"/>
</dbReference>
<gene>
    <name evidence="19" type="primary">KIF14</name>
    <name evidence="19" type="synonym">kif14</name>
</gene>
<evidence type="ECO:0000256" key="14">
    <source>
        <dbReference type="ARBA" id="ARBA00073220"/>
    </source>
</evidence>
<evidence type="ECO:0000256" key="6">
    <source>
        <dbReference type="ARBA" id="ARBA00022701"/>
    </source>
</evidence>
<accession>A0A8C5AM62</accession>
<comment type="subcellular location">
    <subcellularLocation>
        <location evidence="2">Cytoplasm</location>
        <location evidence="2">Cytoskeleton</location>
        <location evidence="2">Spindle</location>
    </subcellularLocation>
    <subcellularLocation>
        <location evidence="3">Midbody</location>
    </subcellularLocation>
    <subcellularLocation>
        <location evidence="1">Nucleus</location>
    </subcellularLocation>
</comment>
<dbReference type="PROSITE" id="PS50067">
    <property type="entry name" value="KINESIN_MOTOR_2"/>
    <property type="match status" value="1"/>
</dbReference>
<dbReference type="Proteomes" id="UP000694546">
    <property type="component" value="Chromosome 12"/>
</dbReference>
<evidence type="ECO:0000256" key="15">
    <source>
        <dbReference type="PROSITE-ProRule" id="PRU00283"/>
    </source>
</evidence>
<dbReference type="GO" id="GO:0043066">
    <property type="term" value="P:negative regulation of apoptotic process"/>
    <property type="evidence" value="ECO:0007669"/>
    <property type="project" value="UniProtKB-ARBA"/>
</dbReference>
<dbReference type="PANTHER" id="PTHR47117:SF5">
    <property type="entry name" value="KINESIN-LIKE PROTEIN KIF14"/>
    <property type="match status" value="1"/>
</dbReference>
<comment type="similarity">
    <text evidence="15">Belongs to the TRAFAC class myosin-kinesin ATPase superfamily. Kinesin family.</text>
</comment>
<dbReference type="GO" id="GO:0005819">
    <property type="term" value="C:spindle"/>
    <property type="evidence" value="ECO:0007669"/>
    <property type="project" value="UniProtKB-SubCell"/>
</dbReference>
<feature type="region of interest" description="Disordered" evidence="17">
    <location>
        <begin position="259"/>
        <end position="347"/>
    </location>
</feature>
<keyword evidence="11" id="KW-0206">Cytoskeleton</keyword>
<dbReference type="CDD" id="cd22707">
    <property type="entry name" value="FHA_KIF14"/>
    <property type="match status" value="1"/>
</dbReference>
<keyword evidence="4" id="KW-0963">Cytoplasm</keyword>
<dbReference type="FunFam" id="2.60.200.20:FF:000020">
    <property type="entry name" value="Kinesin family member 14"/>
    <property type="match status" value="1"/>
</dbReference>
<evidence type="ECO:0000256" key="5">
    <source>
        <dbReference type="ARBA" id="ARBA00022553"/>
    </source>
</evidence>
<evidence type="ECO:0000256" key="16">
    <source>
        <dbReference type="SAM" id="Coils"/>
    </source>
</evidence>
<feature type="compositionally biased region" description="Low complexity" evidence="17">
    <location>
        <begin position="81"/>
        <end position="95"/>
    </location>
</feature>
<feature type="region of interest" description="Disordered" evidence="17">
    <location>
        <begin position="1"/>
        <end position="38"/>
    </location>
</feature>
<evidence type="ECO:0000259" key="18">
    <source>
        <dbReference type="PROSITE" id="PS50067"/>
    </source>
</evidence>
<dbReference type="SUPFAM" id="SSF52540">
    <property type="entry name" value="P-loop containing nucleoside triphosphate hydrolases"/>
    <property type="match status" value="1"/>
</dbReference>
<reference evidence="19" key="2">
    <citation type="submission" date="2025-09" db="UniProtKB">
        <authorList>
            <consortium name="Ensembl"/>
        </authorList>
    </citation>
    <scope>IDENTIFICATION</scope>
</reference>
<evidence type="ECO:0000313" key="20">
    <source>
        <dbReference type="Proteomes" id="UP000694546"/>
    </source>
</evidence>
<comment type="subunit">
    <text evidence="13">Directly interacts with PRC1 within a complex also containing KIF4A, KIF20A and KIF23; targets to the central spindle. Directly interacts with CIT depending on the activation state of the kinase (stronger interaction with the kinase-dead form); targets to the midbody. Interacts with ARRB2; the interaction is detected in the nucleus upon OR1D2 stimulation. Interacts with AKT1; the interaction is detected in the plasma membrane upon INS stimulation and promotes AKT1 phosphorylation. Interacts with SVIL; at midbody during cytokinesis. Interacts with RADIL (via PDZ domain); recruits RADIL to the microtubule network restricting RADIL from interaction with activated RAP1A.</text>
</comment>
<evidence type="ECO:0000256" key="2">
    <source>
        <dbReference type="ARBA" id="ARBA00004186"/>
    </source>
</evidence>
<dbReference type="GO" id="GO:0003777">
    <property type="term" value="F:microtubule motor activity"/>
    <property type="evidence" value="ECO:0007669"/>
    <property type="project" value="InterPro"/>
</dbReference>
<feature type="compositionally biased region" description="Basic and acidic residues" evidence="17">
    <location>
        <begin position="264"/>
        <end position="279"/>
    </location>
</feature>
<dbReference type="Gene3D" id="2.60.200.20">
    <property type="match status" value="1"/>
</dbReference>
<dbReference type="Ensembl" id="ENSGMOT00000053509.1">
    <property type="protein sequence ID" value="ENSGMOP00000033748.1"/>
    <property type="gene ID" value="ENSGMOG00000001084.2"/>
</dbReference>
<evidence type="ECO:0000256" key="12">
    <source>
        <dbReference type="ARBA" id="ARBA00023242"/>
    </source>
</evidence>
<dbReference type="GO" id="GO:0005634">
    <property type="term" value="C:nucleus"/>
    <property type="evidence" value="ECO:0007669"/>
    <property type="project" value="UniProtKB-SubCell"/>
</dbReference>
<feature type="compositionally biased region" description="Low complexity" evidence="17">
    <location>
        <begin position="308"/>
        <end position="317"/>
    </location>
</feature>
<dbReference type="GO" id="GO:0005874">
    <property type="term" value="C:microtubule"/>
    <property type="evidence" value="ECO:0007669"/>
    <property type="project" value="UniProtKB-KW"/>
</dbReference>
<dbReference type="SUPFAM" id="SSF49879">
    <property type="entry name" value="SMAD/FHA domain"/>
    <property type="match status" value="1"/>
</dbReference>
<feature type="compositionally biased region" description="Polar residues" evidence="17">
    <location>
        <begin position="20"/>
        <end position="38"/>
    </location>
</feature>
<dbReference type="InterPro" id="IPR008984">
    <property type="entry name" value="SMAD_FHA_dom_sf"/>
</dbReference>
<dbReference type="Pfam" id="PF00498">
    <property type="entry name" value="FHA"/>
    <property type="match status" value="1"/>
</dbReference>
<dbReference type="GO" id="GO:0005524">
    <property type="term" value="F:ATP binding"/>
    <property type="evidence" value="ECO:0007669"/>
    <property type="project" value="UniProtKB-UniRule"/>
</dbReference>